<evidence type="ECO:0000256" key="2">
    <source>
        <dbReference type="SAM" id="SignalP"/>
    </source>
</evidence>
<feature type="chain" id="PRO_5015094579" description="Gylcosyl hydrolase 115 C-terminal domain-containing protein" evidence="2">
    <location>
        <begin position="21"/>
        <end position="972"/>
    </location>
</feature>
<organism evidence="4">
    <name type="scientific">Gaeumannomyces tritici (strain R3-111a-1)</name>
    <name type="common">Wheat and barley take-all root rot fungus</name>
    <name type="synonym">Gaeumannomyces graminis var. tritici</name>
    <dbReference type="NCBI Taxonomy" id="644352"/>
    <lineage>
        <taxon>Eukaryota</taxon>
        <taxon>Fungi</taxon>
        <taxon>Dikarya</taxon>
        <taxon>Ascomycota</taxon>
        <taxon>Pezizomycotina</taxon>
        <taxon>Sordariomycetes</taxon>
        <taxon>Sordariomycetidae</taxon>
        <taxon>Magnaporthales</taxon>
        <taxon>Magnaporthaceae</taxon>
        <taxon>Gaeumannomyces</taxon>
    </lineage>
</organism>
<dbReference type="STRING" id="644352.J3NWA1"/>
<dbReference type="PANTHER" id="PTHR37842:SF2">
    <property type="entry name" value="GYLCOSYL HYDROLASE 115 C-TERMINAL DOMAIN-CONTAINING PROTEIN"/>
    <property type="match status" value="1"/>
</dbReference>
<keyword evidence="1" id="KW-0378">Hydrolase</keyword>
<evidence type="ECO:0000313" key="4">
    <source>
        <dbReference type="EMBL" id="EJT75633.1"/>
    </source>
</evidence>
<dbReference type="Pfam" id="PF17829">
    <property type="entry name" value="GH115_C"/>
    <property type="match status" value="1"/>
</dbReference>
<dbReference type="Pfam" id="PF15979">
    <property type="entry name" value="Glyco_hydro_115"/>
    <property type="match status" value="1"/>
</dbReference>
<feature type="signal peptide" evidence="2">
    <location>
        <begin position="1"/>
        <end position="20"/>
    </location>
</feature>
<reference evidence="4" key="2">
    <citation type="submission" date="2010-07" db="EMBL/GenBank/DDBJ databases">
        <authorList>
            <consortium name="The Broad Institute Genome Sequencing Platform"/>
            <consortium name="Broad Institute Genome Sequencing Center for Infectious Disease"/>
            <person name="Ma L.-J."/>
            <person name="Dead R."/>
            <person name="Young S."/>
            <person name="Zeng Q."/>
            <person name="Koehrsen M."/>
            <person name="Alvarado L."/>
            <person name="Berlin A."/>
            <person name="Chapman S.B."/>
            <person name="Chen Z."/>
            <person name="Freedman E."/>
            <person name="Gellesch M."/>
            <person name="Goldberg J."/>
            <person name="Griggs A."/>
            <person name="Gujja S."/>
            <person name="Heilman E.R."/>
            <person name="Heiman D."/>
            <person name="Hepburn T."/>
            <person name="Howarth C."/>
            <person name="Jen D."/>
            <person name="Larson L."/>
            <person name="Mehta T."/>
            <person name="Neiman D."/>
            <person name="Pearson M."/>
            <person name="Roberts A."/>
            <person name="Saif S."/>
            <person name="Shea T."/>
            <person name="Shenoy N."/>
            <person name="Sisk P."/>
            <person name="Stolte C."/>
            <person name="Sykes S."/>
            <person name="Walk T."/>
            <person name="White J."/>
            <person name="Yandava C."/>
            <person name="Haas B."/>
            <person name="Nusbaum C."/>
            <person name="Birren B."/>
        </authorList>
    </citation>
    <scope>NUCLEOTIDE SEQUENCE</scope>
    <source>
        <strain evidence="4">R3-111a-1</strain>
    </source>
</reference>
<dbReference type="GeneID" id="20346024"/>
<dbReference type="Gene3D" id="3.30.379.10">
    <property type="entry name" value="Chitobiase/beta-hexosaminidase domain 2-like"/>
    <property type="match status" value="1"/>
</dbReference>
<dbReference type="HOGENOM" id="CLU_004852_0_0_1"/>
<reference evidence="6" key="1">
    <citation type="submission" date="2010-07" db="EMBL/GenBank/DDBJ databases">
        <title>The genome sequence of Gaeumannomyces graminis var. tritici strain R3-111a-1.</title>
        <authorList>
            <consortium name="The Broad Institute Genome Sequencing Platform"/>
            <person name="Ma L.-J."/>
            <person name="Dead R."/>
            <person name="Young S."/>
            <person name="Zeng Q."/>
            <person name="Koehrsen M."/>
            <person name="Alvarado L."/>
            <person name="Berlin A."/>
            <person name="Chapman S.B."/>
            <person name="Chen Z."/>
            <person name="Freedman E."/>
            <person name="Gellesch M."/>
            <person name="Goldberg J."/>
            <person name="Griggs A."/>
            <person name="Gujja S."/>
            <person name="Heilman E.R."/>
            <person name="Heiman D."/>
            <person name="Hepburn T."/>
            <person name="Howarth C."/>
            <person name="Jen D."/>
            <person name="Larson L."/>
            <person name="Mehta T."/>
            <person name="Neiman D."/>
            <person name="Pearson M."/>
            <person name="Roberts A."/>
            <person name="Saif S."/>
            <person name="Shea T."/>
            <person name="Shenoy N."/>
            <person name="Sisk P."/>
            <person name="Stolte C."/>
            <person name="Sykes S."/>
            <person name="Walk T."/>
            <person name="White J."/>
            <person name="Yandava C."/>
            <person name="Haas B."/>
            <person name="Nusbaum C."/>
            <person name="Birren B."/>
        </authorList>
    </citation>
    <scope>NUCLEOTIDE SEQUENCE [LARGE SCALE GENOMIC DNA]</scope>
    <source>
        <strain evidence="6">R3-111a-1</strain>
    </source>
</reference>
<dbReference type="InterPro" id="IPR041437">
    <property type="entry name" value="GH115_C"/>
</dbReference>
<gene>
    <name evidence="5" type="primary">20346024</name>
    <name evidence="4" type="ORF">GGTG_05566</name>
</gene>
<dbReference type="Gene3D" id="3.20.20.520">
    <property type="entry name" value="Glycosyl hydrolase family 115"/>
    <property type="match status" value="1"/>
</dbReference>
<dbReference type="InterPro" id="IPR042301">
    <property type="entry name" value="GH115_sf"/>
</dbReference>
<feature type="domain" description="Gylcosyl hydrolase 115 C-terminal" evidence="3">
    <location>
        <begin position="794"/>
        <end position="968"/>
    </location>
</feature>
<sequence>MKPNFASWALLGAQVAAAAAASSLLSFGDGDSPYRLAAQGVAPVIKVSGDDWPAVLRTARDLAADFGRVVGANGTVSVVTSGTATISRPCRDRPVIVAGTIGRSSLIDALIGAGKLDVAKTKGTWESYTSQVVRDVAPGVPWALVVAGSDRRGTVYGLYDISETMGVSPWYWWADVPVKTKTAVYVKPEGKVQKEPSVKYRGFFINDEHPALLGWVNENFGGVWGSEFYAHVFELCLRLKGNYLWPAMWGKMFYLNDTKSGPLAEEYGVVMGTSHHEPMARSEREQQLYNNGAWDWSRNKANITKFFREGVERSRDWETYYTMGMRGSGDEASPTLTAPALEEIIGVQQKILSEMFNTTDMLSIPQTWVLYKEVSEYYKAGLKVPESVMLLWTDDNSGNLIRVPIANETGRVAGAGVYYHFDYVGAPRSYKWINTIQLVKTWEQMHLAYAKNARHLWLANVGDLKPLEIPLTQFMDMAYDMDRHTGPDATTAWLKRWATSEFGASAADATAAILNEYGVLLGRRKYELLSDEPFSTTNYDEAERNLARWGALLELTQRTYDSLDAATKIAYFQLILHPVMAGKTVVDLYTKTWLNKVAAGQGRVSANTLAAQAAVLFTRDAEITNMYHSHNGGKWNHFVDQVHIGYTSWNDPPANIMPKMSYTGPANAPGAGSLGVAFEGSTTALHDGASARILSVDPNLPPADVRWLEIFARKNGTFPYTITSNASFVAVTNAEGTITAPGDGSDVRSVVSVDWDAAPEGETSVALSVRGSGAVVATAILPVVKTSVPAGFSGFVESNGVVAMEAAHFASAESKGGLSYVEIPHYGRTLSGVKTMPATSGSQTAATGPALKYSLYATRGSASAARLVVYLGASHNHDPTRPLRFAYSFDDAAPAEVKPVPDVPIYREGPEWRSAVVGGGWISTVTIPGGLGKGAHELSLWLLEPGVVVQKIAVDFGGLRPSSFGPHESKNV</sequence>
<evidence type="ECO:0000313" key="5">
    <source>
        <dbReference type="EnsemblFungi" id="EJT75633"/>
    </source>
</evidence>
<dbReference type="InterPro" id="IPR031924">
    <property type="entry name" value="GH115"/>
</dbReference>
<dbReference type="RefSeq" id="XP_009221633.1">
    <property type="nucleotide sequence ID" value="XM_009223369.1"/>
</dbReference>
<keyword evidence="2" id="KW-0732">Signal</keyword>
<protein>
    <recommendedName>
        <fullName evidence="3">Gylcosyl hydrolase 115 C-terminal domain-containing protein</fullName>
    </recommendedName>
</protein>
<evidence type="ECO:0000256" key="1">
    <source>
        <dbReference type="ARBA" id="ARBA00022801"/>
    </source>
</evidence>
<reference evidence="5" key="4">
    <citation type="journal article" date="2015" name="G3 (Bethesda)">
        <title>Genome sequences of three phytopathogenic species of the Magnaporthaceae family of fungi.</title>
        <authorList>
            <person name="Okagaki L.H."/>
            <person name="Nunes C.C."/>
            <person name="Sailsbery J."/>
            <person name="Clay B."/>
            <person name="Brown D."/>
            <person name="John T."/>
            <person name="Oh Y."/>
            <person name="Young N."/>
            <person name="Fitzgerald M."/>
            <person name="Haas B.J."/>
            <person name="Zeng Q."/>
            <person name="Young S."/>
            <person name="Adiconis X."/>
            <person name="Fan L."/>
            <person name="Levin J.Z."/>
            <person name="Mitchell T.K."/>
            <person name="Okubara P.A."/>
            <person name="Farman M.L."/>
            <person name="Kohn L.M."/>
            <person name="Birren B."/>
            <person name="Ma L.-J."/>
            <person name="Dean R.A."/>
        </authorList>
    </citation>
    <scope>NUCLEOTIDE SEQUENCE</scope>
    <source>
        <strain evidence="5">R3-111a-1</strain>
    </source>
</reference>
<dbReference type="eggNOG" id="ENOG502QTU7">
    <property type="taxonomic scope" value="Eukaryota"/>
</dbReference>
<reference evidence="5" key="5">
    <citation type="submission" date="2018-04" db="UniProtKB">
        <authorList>
            <consortium name="EnsemblFungi"/>
        </authorList>
    </citation>
    <scope>IDENTIFICATION</scope>
    <source>
        <strain evidence="5">R3-111a-1</strain>
    </source>
</reference>
<dbReference type="Proteomes" id="UP000006039">
    <property type="component" value="Unassembled WGS sequence"/>
</dbReference>
<reference evidence="4" key="3">
    <citation type="submission" date="2010-09" db="EMBL/GenBank/DDBJ databases">
        <title>Annotation of Gaeumannomyces graminis var. tritici R3-111a-1.</title>
        <authorList>
            <consortium name="The Broad Institute Genome Sequencing Platform"/>
            <person name="Ma L.-J."/>
            <person name="Dead R."/>
            <person name="Young S.K."/>
            <person name="Zeng Q."/>
            <person name="Gargeya S."/>
            <person name="Fitzgerald M."/>
            <person name="Haas B."/>
            <person name="Abouelleil A."/>
            <person name="Alvarado L."/>
            <person name="Arachchi H.M."/>
            <person name="Berlin A."/>
            <person name="Brown A."/>
            <person name="Chapman S.B."/>
            <person name="Chen Z."/>
            <person name="Dunbar C."/>
            <person name="Freedman E."/>
            <person name="Gearin G."/>
            <person name="Gellesch M."/>
            <person name="Goldberg J."/>
            <person name="Griggs A."/>
            <person name="Gujja S."/>
            <person name="Heiman D."/>
            <person name="Howarth C."/>
            <person name="Larson L."/>
            <person name="Lui A."/>
            <person name="MacDonald P.J.P."/>
            <person name="Mehta T."/>
            <person name="Montmayeur A."/>
            <person name="Murphy C."/>
            <person name="Neiman D."/>
            <person name="Pearson M."/>
            <person name="Priest M."/>
            <person name="Roberts A."/>
            <person name="Saif S."/>
            <person name="Shea T."/>
            <person name="Shenoy N."/>
            <person name="Sisk P."/>
            <person name="Stolte C."/>
            <person name="Sykes S."/>
            <person name="Yandava C."/>
            <person name="Wortman J."/>
            <person name="Nusbaum C."/>
            <person name="Birren B."/>
        </authorList>
    </citation>
    <scope>NUCLEOTIDE SEQUENCE</scope>
    <source>
        <strain evidence="4">R3-111a-1</strain>
    </source>
</reference>
<accession>J3NWA1</accession>
<dbReference type="GO" id="GO:0016787">
    <property type="term" value="F:hydrolase activity"/>
    <property type="evidence" value="ECO:0007669"/>
    <property type="project" value="UniProtKB-KW"/>
</dbReference>
<dbReference type="Gene3D" id="2.60.120.1620">
    <property type="match status" value="1"/>
</dbReference>
<name>J3NWA1_GAET3</name>
<dbReference type="PANTHER" id="PTHR37842">
    <property type="match status" value="1"/>
</dbReference>
<evidence type="ECO:0000313" key="6">
    <source>
        <dbReference type="Proteomes" id="UP000006039"/>
    </source>
</evidence>
<keyword evidence="6" id="KW-1185">Reference proteome</keyword>
<dbReference type="Gene3D" id="1.20.58.2150">
    <property type="match status" value="1"/>
</dbReference>
<dbReference type="InterPro" id="IPR029018">
    <property type="entry name" value="Hex-like_dom2"/>
</dbReference>
<proteinExistence type="predicted"/>
<dbReference type="OrthoDB" id="4849794at2759"/>
<dbReference type="VEuPathDB" id="FungiDB:GGTG_05566"/>
<dbReference type="AlphaFoldDB" id="J3NWA1"/>
<dbReference type="EnsemblFungi" id="EJT75633">
    <property type="protein sequence ID" value="EJT75633"/>
    <property type="gene ID" value="GGTG_05566"/>
</dbReference>
<dbReference type="EMBL" id="GL385397">
    <property type="protein sequence ID" value="EJT75633.1"/>
    <property type="molecule type" value="Genomic_DNA"/>
</dbReference>
<evidence type="ECO:0000259" key="3">
    <source>
        <dbReference type="Pfam" id="PF17829"/>
    </source>
</evidence>